<protein>
    <submittedName>
        <fullName evidence="1">Uncharacterized protein</fullName>
    </submittedName>
</protein>
<dbReference type="Proteomes" id="UP001056120">
    <property type="component" value="Linkage Group LG03"/>
</dbReference>
<name>A0ACB9JPX3_9ASTR</name>
<comment type="caution">
    <text evidence="1">The sequence shown here is derived from an EMBL/GenBank/DDBJ whole genome shotgun (WGS) entry which is preliminary data.</text>
</comment>
<organism evidence="1 2">
    <name type="scientific">Smallanthus sonchifolius</name>
    <dbReference type="NCBI Taxonomy" id="185202"/>
    <lineage>
        <taxon>Eukaryota</taxon>
        <taxon>Viridiplantae</taxon>
        <taxon>Streptophyta</taxon>
        <taxon>Embryophyta</taxon>
        <taxon>Tracheophyta</taxon>
        <taxon>Spermatophyta</taxon>
        <taxon>Magnoliopsida</taxon>
        <taxon>eudicotyledons</taxon>
        <taxon>Gunneridae</taxon>
        <taxon>Pentapetalae</taxon>
        <taxon>asterids</taxon>
        <taxon>campanulids</taxon>
        <taxon>Asterales</taxon>
        <taxon>Asteraceae</taxon>
        <taxon>Asteroideae</taxon>
        <taxon>Heliantheae alliance</taxon>
        <taxon>Millerieae</taxon>
        <taxon>Smallanthus</taxon>
    </lineage>
</organism>
<keyword evidence="2" id="KW-1185">Reference proteome</keyword>
<proteinExistence type="predicted"/>
<dbReference type="EMBL" id="CM042020">
    <property type="protein sequence ID" value="KAI3822056.1"/>
    <property type="molecule type" value="Genomic_DNA"/>
</dbReference>
<reference evidence="2" key="1">
    <citation type="journal article" date="2022" name="Mol. Ecol. Resour.">
        <title>The genomes of chicory, endive, great burdock and yacon provide insights into Asteraceae palaeo-polyploidization history and plant inulin production.</title>
        <authorList>
            <person name="Fan W."/>
            <person name="Wang S."/>
            <person name="Wang H."/>
            <person name="Wang A."/>
            <person name="Jiang F."/>
            <person name="Liu H."/>
            <person name="Zhao H."/>
            <person name="Xu D."/>
            <person name="Zhang Y."/>
        </authorList>
    </citation>
    <scope>NUCLEOTIDE SEQUENCE [LARGE SCALE GENOMIC DNA]</scope>
    <source>
        <strain evidence="2">cv. Yunnan</strain>
    </source>
</reference>
<gene>
    <name evidence="1" type="ORF">L1987_09637</name>
</gene>
<sequence>MTHMCIETLIFFPCGSKPQSPFLAKKIRVASPLYSFALISHLAYGDPRFPLLQPPEVCSLVSRDCYSLQRYTATTTAATGYTAIPSFFIFCR</sequence>
<evidence type="ECO:0000313" key="1">
    <source>
        <dbReference type="EMBL" id="KAI3822056.1"/>
    </source>
</evidence>
<evidence type="ECO:0000313" key="2">
    <source>
        <dbReference type="Proteomes" id="UP001056120"/>
    </source>
</evidence>
<reference evidence="1 2" key="2">
    <citation type="journal article" date="2022" name="Mol. Ecol. Resour.">
        <title>The genomes of chicory, endive, great burdock and yacon provide insights into Asteraceae paleo-polyploidization history and plant inulin production.</title>
        <authorList>
            <person name="Fan W."/>
            <person name="Wang S."/>
            <person name="Wang H."/>
            <person name="Wang A."/>
            <person name="Jiang F."/>
            <person name="Liu H."/>
            <person name="Zhao H."/>
            <person name="Xu D."/>
            <person name="Zhang Y."/>
        </authorList>
    </citation>
    <scope>NUCLEOTIDE SEQUENCE [LARGE SCALE GENOMIC DNA]</scope>
    <source>
        <strain evidence="2">cv. Yunnan</strain>
        <tissue evidence="1">Leaves</tissue>
    </source>
</reference>
<accession>A0ACB9JPX3</accession>